<dbReference type="GO" id="GO:0005737">
    <property type="term" value="C:cytoplasm"/>
    <property type="evidence" value="ECO:0007669"/>
    <property type="project" value="TreeGrafter"/>
</dbReference>
<dbReference type="SUPFAM" id="SSF51316">
    <property type="entry name" value="Mss4-like"/>
    <property type="match status" value="1"/>
</dbReference>
<dbReference type="Proteomes" id="UP000051870">
    <property type="component" value="Unassembled WGS sequence"/>
</dbReference>
<dbReference type="GeneID" id="83880207"/>
<dbReference type="InterPro" id="IPR002579">
    <property type="entry name" value="Met_Sox_Rdtase_MsrB_dom"/>
</dbReference>
<dbReference type="EMBL" id="CYTW01000001">
    <property type="protein sequence ID" value="CUJ89834.1"/>
    <property type="molecule type" value="Genomic_DNA"/>
</dbReference>
<organism evidence="5 6">
    <name type="scientific">Shimia thalassica</name>
    <dbReference type="NCBI Taxonomy" id="1715693"/>
    <lineage>
        <taxon>Bacteria</taxon>
        <taxon>Pseudomonadati</taxon>
        <taxon>Pseudomonadota</taxon>
        <taxon>Alphaproteobacteria</taxon>
        <taxon>Rhodobacterales</taxon>
        <taxon>Roseobacteraceae</taxon>
    </lineage>
</organism>
<dbReference type="PANTHER" id="PTHR10173:SF57">
    <property type="entry name" value="PEPTIDE-METHIONINE (R)-S-OXIDE REDUCTASE"/>
    <property type="match status" value="1"/>
</dbReference>
<protein>
    <recommendedName>
        <fullName evidence="1">peptide-methionine (R)-S-oxide reductase</fullName>
        <ecNumber evidence="1">1.8.4.12</ecNumber>
    </recommendedName>
</protein>
<reference evidence="6" key="1">
    <citation type="submission" date="2015-09" db="EMBL/GenBank/DDBJ databases">
        <authorList>
            <person name="Rodrigo-Torres Lidia"/>
            <person name="Arahal R.David."/>
        </authorList>
    </citation>
    <scope>NUCLEOTIDE SEQUENCE [LARGE SCALE GENOMIC DNA]</scope>
    <source>
        <strain evidence="6">CECT 7735</strain>
    </source>
</reference>
<dbReference type="EC" id="1.8.4.12" evidence="1"/>
<gene>
    <name evidence="5" type="primary">msrB_1</name>
    <name evidence="5" type="ORF">PH7735_01144</name>
</gene>
<dbReference type="GO" id="GO:0033743">
    <property type="term" value="F:peptide-methionine (R)-S-oxide reductase activity"/>
    <property type="evidence" value="ECO:0007669"/>
    <property type="project" value="UniProtKB-EC"/>
</dbReference>
<evidence type="ECO:0000259" key="4">
    <source>
        <dbReference type="PROSITE" id="PS51790"/>
    </source>
</evidence>
<evidence type="ECO:0000313" key="6">
    <source>
        <dbReference type="Proteomes" id="UP000051870"/>
    </source>
</evidence>
<accession>A0A0P1I4W6</accession>
<dbReference type="Pfam" id="PF01641">
    <property type="entry name" value="SelR"/>
    <property type="match status" value="1"/>
</dbReference>
<dbReference type="InterPro" id="IPR028427">
    <property type="entry name" value="Met_Sox_Rdtase_MsrB"/>
</dbReference>
<dbReference type="PROSITE" id="PS51790">
    <property type="entry name" value="MSRB"/>
    <property type="match status" value="1"/>
</dbReference>
<dbReference type="RefSeq" id="WP_058310299.1">
    <property type="nucleotide sequence ID" value="NZ_CYTW01000001.1"/>
</dbReference>
<name>A0A0P1I4W6_9RHOB</name>
<dbReference type="PANTHER" id="PTHR10173">
    <property type="entry name" value="METHIONINE SULFOXIDE REDUCTASE"/>
    <property type="match status" value="1"/>
</dbReference>
<sequence length="158" mass="17457">MHRRAFLAGATALVGTGLMIGRPTLASATTFEVTHSDSEWRSMLTSLEYKVMRKQGTERAGSSPLDKVYDKGTYHCRGCDLPLYSSKTKFDSGTGWPSFWKAKKNAIGTQPDRTIWGVHTECHCRRCGSHLGHIFDDGPKPTGKRHCINGVSLVFKPA</sequence>
<evidence type="ECO:0000313" key="5">
    <source>
        <dbReference type="EMBL" id="CUJ89834.1"/>
    </source>
</evidence>
<keyword evidence="6" id="KW-1185">Reference proteome</keyword>
<keyword evidence="2 5" id="KW-0560">Oxidoreductase</keyword>
<feature type="domain" description="MsrB" evidence="4">
    <location>
        <begin position="37"/>
        <end position="158"/>
    </location>
</feature>
<comment type="catalytic activity">
    <reaction evidence="3">
        <text>L-methionyl-[protein] + [thioredoxin]-disulfide + H2O = L-methionyl-(R)-S-oxide-[protein] + [thioredoxin]-dithiol</text>
        <dbReference type="Rhea" id="RHEA:24164"/>
        <dbReference type="Rhea" id="RHEA-COMP:10698"/>
        <dbReference type="Rhea" id="RHEA-COMP:10700"/>
        <dbReference type="Rhea" id="RHEA-COMP:12313"/>
        <dbReference type="Rhea" id="RHEA-COMP:12314"/>
        <dbReference type="ChEBI" id="CHEBI:15377"/>
        <dbReference type="ChEBI" id="CHEBI:16044"/>
        <dbReference type="ChEBI" id="CHEBI:29950"/>
        <dbReference type="ChEBI" id="CHEBI:45764"/>
        <dbReference type="ChEBI" id="CHEBI:50058"/>
        <dbReference type="EC" id="1.8.4.12"/>
    </reaction>
</comment>
<dbReference type="InterPro" id="IPR011057">
    <property type="entry name" value="Mss4-like_sf"/>
</dbReference>
<dbReference type="AlphaFoldDB" id="A0A0P1I4W6"/>
<evidence type="ECO:0000256" key="3">
    <source>
        <dbReference type="ARBA" id="ARBA00048488"/>
    </source>
</evidence>
<dbReference type="Gene3D" id="2.170.150.20">
    <property type="entry name" value="Peptide methionine sulfoxide reductase"/>
    <property type="match status" value="1"/>
</dbReference>
<dbReference type="GO" id="GO:0030091">
    <property type="term" value="P:protein repair"/>
    <property type="evidence" value="ECO:0007669"/>
    <property type="project" value="InterPro"/>
</dbReference>
<dbReference type="STRING" id="1715693.PH7735_01144"/>
<evidence type="ECO:0000256" key="1">
    <source>
        <dbReference type="ARBA" id="ARBA00012499"/>
    </source>
</evidence>
<proteinExistence type="predicted"/>
<dbReference type="NCBIfam" id="TIGR00357">
    <property type="entry name" value="peptide-methionine (R)-S-oxide reductase MsrB"/>
    <property type="match status" value="1"/>
</dbReference>
<evidence type="ECO:0000256" key="2">
    <source>
        <dbReference type="ARBA" id="ARBA00023002"/>
    </source>
</evidence>
<dbReference type="GO" id="GO:0006979">
    <property type="term" value="P:response to oxidative stress"/>
    <property type="evidence" value="ECO:0007669"/>
    <property type="project" value="InterPro"/>
</dbReference>